<sequence>MTSKTITKKQGRPKKTSPEFEIAKSTTATKIATRQKSTTASTSNTSPATKSKGNIAPAGSKTVATPAKPSQAIPTAAKSEIKTAGSQTGANTRSSNTNMSNMTLGKRPSTPPSTPPSTTSTSPILEQVKQVQTIRSASTNHKSSPPNPQFPNSIPQPEPKPALSTSLPFKSLNQSITSRLTTPAGARASSAPGAKPLPKNYQSVARRVTMTIVALPILFVTSWVLWDRLVLGEPKKSLIRDPPVVPGPPMAAEMEARNNRKS</sequence>
<organism evidence="3 4">
    <name type="scientific">Sclerotinia borealis (strain F-4128)</name>
    <dbReference type="NCBI Taxonomy" id="1432307"/>
    <lineage>
        <taxon>Eukaryota</taxon>
        <taxon>Fungi</taxon>
        <taxon>Dikarya</taxon>
        <taxon>Ascomycota</taxon>
        <taxon>Pezizomycotina</taxon>
        <taxon>Leotiomycetes</taxon>
        <taxon>Helotiales</taxon>
        <taxon>Sclerotiniaceae</taxon>
        <taxon>Sclerotinia</taxon>
    </lineage>
</organism>
<name>W9CDL2_SCLBF</name>
<proteinExistence type="predicted"/>
<dbReference type="AlphaFoldDB" id="W9CDL2"/>
<feature type="compositionally biased region" description="Low complexity" evidence="1">
    <location>
        <begin position="23"/>
        <end position="52"/>
    </location>
</feature>
<dbReference type="HOGENOM" id="CLU_1027220_0_0_1"/>
<gene>
    <name evidence="3" type="ORF">SBOR_4787</name>
</gene>
<evidence type="ECO:0000256" key="1">
    <source>
        <dbReference type="SAM" id="MobiDB-lite"/>
    </source>
</evidence>
<feature type="region of interest" description="Disordered" evidence="1">
    <location>
        <begin position="242"/>
        <end position="262"/>
    </location>
</feature>
<comment type="caution">
    <text evidence="3">The sequence shown here is derived from an EMBL/GenBank/DDBJ whole genome shotgun (WGS) entry which is preliminary data.</text>
</comment>
<evidence type="ECO:0000313" key="3">
    <source>
        <dbReference type="EMBL" id="ESZ94827.1"/>
    </source>
</evidence>
<dbReference type="OrthoDB" id="3784821at2759"/>
<evidence type="ECO:0000256" key="2">
    <source>
        <dbReference type="SAM" id="Phobius"/>
    </source>
</evidence>
<keyword evidence="4" id="KW-1185">Reference proteome</keyword>
<keyword evidence="2" id="KW-0812">Transmembrane</keyword>
<feature type="compositionally biased region" description="Polar residues" evidence="1">
    <location>
        <begin position="129"/>
        <end position="144"/>
    </location>
</feature>
<keyword evidence="2" id="KW-1133">Transmembrane helix</keyword>
<feature type="transmembrane region" description="Helical" evidence="2">
    <location>
        <begin position="208"/>
        <end position="226"/>
    </location>
</feature>
<dbReference type="STRING" id="1432307.W9CDL2"/>
<keyword evidence="2" id="KW-0472">Membrane</keyword>
<dbReference type="EMBL" id="AYSA01000223">
    <property type="protein sequence ID" value="ESZ94827.1"/>
    <property type="molecule type" value="Genomic_DNA"/>
</dbReference>
<feature type="compositionally biased region" description="Pro residues" evidence="1">
    <location>
        <begin position="145"/>
        <end position="160"/>
    </location>
</feature>
<evidence type="ECO:0000313" key="4">
    <source>
        <dbReference type="Proteomes" id="UP000019487"/>
    </source>
</evidence>
<feature type="region of interest" description="Disordered" evidence="1">
    <location>
        <begin position="1"/>
        <end position="166"/>
    </location>
</feature>
<reference evidence="3 4" key="1">
    <citation type="journal article" date="2014" name="Genome Announc.">
        <title>Draft genome sequence of Sclerotinia borealis, a psychrophilic plant pathogenic fungus.</title>
        <authorList>
            <person name="Mardanov A.V."/>
            <person name="Beletsky A.V."/>
            <person name="Kadnikov V.V."/>
            <person name="Ignatov A.N."/>
            <person name="Ravin N.V."/>
        </authorList>
    </citation>
    <scope>NUCLEOTIDE SEQUENCE [LARGE SCALE GENOMIC DNA]</scope>
    <source>
        <strain evidence="4">F-4157</strain>
    </source>
</reference>
<feature type="compositionally biased region" description="Low complexity" evidence="1">
    <location>
        <begin position="91"/>
        <end position="103"/>
    </location>
</feature>
<dbReference type="Proteomes" id="UP000019487">
    <property type="component" value="Unassembled WGS sequence"/>
</dbReference>
<feature type="compositionally biased region" description="Basic residues" evidence="1">
    <location>
        <begin position="1"/>
        <end position="15"/>
    </location>
</feature>
<protein>
    <submittedName>
        <fullName evidence="3">Uncharacterized protein</fullName>
    </submittedName>
</protein>
<accession>W9CDL2</accession>